<dbReference type="InterPro" id="IPR036388">
    <property type="entry name" value="WH-like_DNA-bd_sf"/>
</dbReference>
<keyword evidence="4" id="KW-1185">Reference proteome</keyword>
<evidence type="ECO:0000313" key="3">
    <source>
        <dbReference type="EMBL" id="CCC80903.1"/>
    </source>
</evidence>
<feature type="domain" description="PBP" evidence="2">
    <location>
        <begin position="118"/>
        <end position="276"/>
    </location>
</feature>
<gene>
    <name evidence="3" type="ordered locus">TTX_0224</name>
</gene>
<dbReference type="InterPro" id="IPR051815">
    <property type="entry name" value="Molybdate_resp_trans_reg"/>
</dbReference>
<dbReference type="STRING" id="768679.TTX_0224"/>
<dbReference type="InterPro" id="IPR000847">
    <property type="entry name" value="LysR_HTH_N"/>
</dbReference>
<evidence type="ECO:0000259" key="2">
    <source>
        <dbReference type="Pfam" id="PF12727"/>
    </source>
</evidence>
<dbReference type="RefSeq" id="WP_014126160.1">
    <property type="nucleotide sequence ID" value="NC_016070.1"/>
</dbReference>
<dbReference type="HOGENOM" id="CLU_064037_1_0_2"/>
<dbReference type="KEGG" id="ttn:TTX_0224"/>
<dbReference type="InterPro" id="IPR024370">
    <property type="entry name" value="PBP_domain"/>
</dbReference>
<dbReference type="Pfam" id="PF12727">
    <property type="entry name" value="PBP_like"/>
    <property type="match status" value="1"/>
</dbReference>
<dbReference type="PATRIC" id="fig|768679.9.peg.234"/>
<dbReference type="Gene3D" id="3.40.190.10">
    <property type="entry name" value="Periplasmic binding protein-like II"/>
    <property type="match status" value="1"/>
</dbReference>
<dbReference type="EMBL" id="FN869859">
    <property type="protein sequence ID" value="CCC80903.1"/>
    <property type="molecule type" value="Genomic_DNA"/>
</dbReference>
<dbReference type="SUPFAM" id="SSF53850">
    <property type="entry name" value="Periplasmic binding protein-like II"/>
    <property type="match status" value="1"/>
</dbReference>
<dbReference type="PaxDb" id="768679-TTX_0224"/>
<dbReference type="Gene3D" id="1.10.10.10">
    <property type="entry name" value="Winged helix-like DNA-binding domain superfamily/Winged helix DNA-binding domain"/>
    <property type="match status" value="1"/>
</dbReference>
<feature type="domain" description="HTH lysR-type" evidence="1">
    <location>
        <begin position="21"/>
        <end position="78"/>
    </location>
</feature>
<dbReference type="InterPro" id="IPR036390">
    <property type="entry name" value="WH_DNA-bd_sf"/>
</dbReference>
<dbReference type="Pfam" id="PF00126">
    <property type="entry name" value="HTH_1"/>
    <property type="match status" value="1"/>
</dbReference>
<dbReference type="AlphaFoldDB" id="G4RMV9"/>
<evidence type="ECO:0000259" key="1">
    <source>
        <dbReference type="Pfam" id="PF00126"/>
    </source>
</evidence>
<proteinExistence type="predicted"/>
<accession>G4RMV9</accession>
<evidence type="ECO:0000313" key="4">
    <source>
        <dbReference type="Proteomes" id="UP000002654"/>
    </source>
</evidence>
<dbReference type="GeneID" id="11263236"/>
<reference evidence="3 4" key="1">
    <citation type="journal article" date="2011" name="PLoS ONE">
        <title>The complete genome sequence of Thermoproteus tenax: a physiologically versatile member of the Crenarchaeota.</title>
        <authorList>
            <person name="Siebers B."/>
            <person name="Zaparty M."/>
            <person name="Raddatz G."/>
            <person name="Tjaden B."/>
            <person name="Albers S.V."/>
            <person name="Bell S.D."/>
            <person name="Blombach F."/>
            <person name="Kletzin A."/>
            <person name="Kyrpides N."/>
            <person name="Lanz C."/>
            <person name="Plagens A."/>
            <person name="Rampp M."/>
            <person name="Rosinus A."/>
            <person name="von Jan M."/>
            <person name="Makarova K.S."/>
            <person name="Klenk H.P."/>
            <person name="Schuster S.C."/>
            <person name="Hensel R."/>
        </authorList>
    </citation>
    <scope>NUCLEOTIDE SEQUENCE [LARGE SCALE GENOMIC DNA]</scope>
    <source>
        <strain evidence="4">ATCC 35583 / DSM 2078 / JCM 9277 / NBRC 100435 / Kra 1</strain>
    </source>
</reference>
<name>G4RMV9_THETK</name>
<dbReference type="PANTHER" id="PTHR30432">
    <property type="entry name" value="TRANSCRIPTIONAL REGULATOR MODE"/>
    <property type="match status" value="1"/>
</dbReference>
<dbReference type="OrthoDB" id="31371at2157"/>
<dbReference type="Proteomes" id="UP000002654">
    <property type="component" value="Chromosome"/>
</dbReference>
<dbReference type="SUPFAM" id="SSF46785">
    <property type="entry name" value="Winged helix' DNA-binding domain"/>
    <property type="match status" value="1"/>
</dbReference>
<dbReference type="PANTHER" id="PTHR30432:SF1">
    <property type="entry name" value="DNA-BINDING TRANSCRIPTIONAL DUAL REGULATOR MODE"/>
    <property type="match status" value="1"/>
</dbReference>
<dbReference type="eggNOG" id="arCOG00230">
    <property type="taxonomic scope" value="Archaea"/>
</dbReference>
<dbReference type="GO" id="GO:0003700">
    <property type="term" value="F:DNA-binding transcription factor activity"/>
    <property type="evidence" value="ECO:0007669"/>
    <property type="project" value="InterPro"/>
</dbReference>
<sequence>MEFKPELKVVTERGDLGREFFQLLLAVELSGSLKGASEALKVPYSTAWNTVARAERILGVKIVEASKRGGTTLTDRGRELLRRYMAEAGKMGLVLGLSDFIYAGSHDPIVEAALQRSEAYFVGSMRGLLLVSEGLAHFGGIHLGDNVQAVRIYGGGLRLIHGFKREVGVASRRELRRLRDIVGLKIVNRQPGSGTRLHIDRVLSTLRLTPEKVPGYDRIAPTHDEAARIVAEGEADYTITLRYVAERYGLYFMKLWDEEFDFVCRRGLERRVAQFVRELELGPGYAPKPNMGRVEPTIK</sequence>
<protein>
    <submittedName>
        <fullName evidence="3">Periplasmic molybdate-binding protein/domain</fullName>
    </submittedName>
</protein>
<organism evidence="3 4">
    <name type="scientific">Thermoproteus tenax (strain ATCC 35583 / DSM 2078 / JCM 9277 / NBRC 100435 / Kra 1)</name>
    <dbReference type="NCBI Taxonomy" id="768679"/>
    <lineage>
        <taxon>Archaea</taxon>
        <taxon>Thermoproteota</taxon>
        <taxon>Thermoprotei</taxon>
        <taxon>Thermoproteales</taxon>
        <taxon>Thermoproteaceae</taxon>
        <taxon>Thermoproteus</taxon>
    </lineage>
</organism>